<dbReference type="GO" id="GO:0015035">
    <property type="term" value="F:protein-disulfide reductase activity"/>
    <property type="evidence" value="ECO:0007669"/>
    <property type="project" value="InterPro"/>
</dbReference>
<dbReference type="Proteomes" id="UP000294887">
    <property type="component" value="Unassembled WGS sequence"/>
</dbReference>
<dbReference type="Pfam" id="PF04134">
    <property type="entry name" value="DCC1-like"/>
    <property type="match status" value="1"/>
</dbReference>
<gene>
    <name evidence="1" type="ORF">EV695_0401</name>
</gene>
<dbReference type="AlphaFoldDB" id="A0A4R1F7E2"/>
<dbReference type="PANTHER" id="PTHR34290:SF2">
    <property type="entry name" value="OS04G0668800 PROTEIN"/>
    <property type="match status" value="1"/>
</dbReference>
<dbReference type="InterPro" id="IPR044691">
    <property type="entry name" value="DCC1_Trx"/>
</dbReference>
<dbReference type="RefSeq" id="WP_131904234.1">
    <property type="nucleotide sequence ID" value="NZ_BAAAFU010000008.1"/>
</dbReference>
<dbReference type="EMBL" id="SMFQ01000002">
    <property type="protein sequence ID" value="TCJ88544.1"/>
    <property type="molecule type" value="Genomic_DNA"/>
</dbReference>
<protein>
    <submittedName>
        <fullName evidence="1">Putative DCC family thiol-disulfide oxidoreductase YuxK</fullName>
    </submittedName>
</protein>
<dbReference type="PANTHER" id="PTHR34290">
    <property type="entry name" value="SI:CH73-390P7.2"/>
    <property type="match status" value="1"/>
</dbReference>
<keyword evidence="2" id="KW-1185">Reference proteome</keyword>
<evidence type="ECO:0000313" key="2">
    <source>
        <dbReference type="Proteomes" id="UP000294887"/>
    </source>
</evidence>
<reference evidence="1 2" key="1">
    <citation type="submission" date="2019-03" db="EMBL/GenBank/DDBJ databases">
        <title>Genomic Encyclopedia of Type Strains, Phase IV (KMG-IV): sequencing the most valuable type-strain genomes for metagenomic binning, comparative biology and taxonomic classification.</title>
        <authorList>
            <person name="Goeker M."/>
        </authorList>
    </citation>
    <scope>NUCLEOTIDE SEQUENCE [LARGE SCALE GENOMIC DNA]</scope>
    <source>
        <strain evidence="1 2">DSM 24830</strain>
    </source>
</reference>
<comment type="caution">
    <text evidence="1">The sequence shown here is derived from an EMBL/GenBank/DDBJ whole genome shotgun (WGS) entry which is preliminary data.</text>
</comment>
<sequence length="125" mass="14486">MTISSSTIRVFYDGACPLCQREVQRYQMLMSPQNEEIDWVDISNDADALKEECINYDDAMRLIHIKDGSGVHQVGLEAMLTLWDKIPYYRVVSGLISKLPKTHPLLAKFYEFLAKHRMTFSGRRK</sequence>
<organism evidence="1 2">
    <name type="scientific">Cocleimonas flava</name>
    <dbReference type="NCBI Taxonomy" id="634765"/>
    <lineage>
        <taxon>Bacteria</taxon>
        <taxon>Pseudomonadati</taxon>
        <taxon>Pseudomonadota</taxon>
        <taxon>Gammaproteobacteria</taxon>
        <taxon>Thiotrichales</taxon>
        <taxon>Thiotrichaceae</taxon>
        <taxon>Cocleimonas</taxon>
    </lineage>
</organism>
<name>A0A4R1F7E2_9GAMM</name>
<accession>A0A4R1F7E2</accession>
<dbReference type="OrthoDB" id="5294764at2"/>
<proteinExistence type="predicted"/>
<evidence type="ECO:0000313" key="1">
    <source>
        <dbReference type="EMBL" id="TCJ88544.1"/>
    </source>
</evidence>
<dbReference type="InterPro" id="IPR007263">
    <property type="entry name" value="DCC1-like"/>
</dbReference>